<dbReference type="AlphaFoldDB" id="A0AAD6SFB4"/>
<evidence type="ECO:0000313" key="3">
    <source>
        <dbReference type="Proteomes" id="UP001218188"/>
    </source>
</evidence>
<feature type="compositionally biased region" description="Low complexity" evidence="1">
    <location>
        <begin position="204"/>
        <end position="216"/>
    </location>
</feature>
<gene>
    <name evidence="2" type="ORF">C8F04DRAFT_1125037</name>
</gene>
<evidence type="ECO:0000313" key="2">
    <source>
        <dbReference type="EMBL" id="KAJ7026579.1"/>
    </source>
</evidence>
<accession>A0AAD6SFB4</accession>
<dbReference type="EMBL" id="JARJCM010000136">
    <property type="protein sequence ID" value="KAJ7026579.1"/>
    <property type="molecule type" value="Genomic_DNA"/>
</dbReference>
<name>A0AAD6SFB4_9AGAR</name>
<keyword evidence="3" id="KW-1185">Reference proteome</keyword>
<feature type="compositionally biased region" description="Polar residues" evidence="1">
    <location>
        <begin position="193"/>
        <end position="203"/>
    </location>
</feature>
<protein>
    <submittedName>
        <fullName evidence="2">Uncharacterized protein</fullName>
    </submittedName>
</protein>
<feature type="compositionally biased region" description="Basic residues" evidence="1">
    <location>
        <begin position="231"/>
        <end position="242"/>
    </location>
</feature>
<organism evidence="2 3">
    <name type="scientific">Mycena alexandri</name>
    <dbReference type="NCBI Taxonomy" id="1745969"/>
    <lineage>
        <taxon>Eukaryota</taxon>
        <taxon>Fungi</taxon>
        <taxon>Dikarya</taxon>
        <taxon>Basidiomycota</taxon>
        <taxon>Agaricomycotina</taxon>
        <taxon>Agaricomycetes</taxon>
        <taxon>Agaricomycetidae</taxon>
        <taxon>Agaricales</taxon>
        <taxon>Marasmiineae</taxon>
        <taxon>Mycenaceae</taxon>
        <taxon>Mycena</taxon>
    </lineage>
</organism>
<sequence>MYPASPPALPILPNPHQHQLFSPPLPPRTALTPMLRTWRSCRVASCAQHPFVGPMGADDADTDVEQTTRNTNLLGLDEGGVLSLLPKLCTQSNDTGTSTTPSSLARQYRLCWASSEHAGVSSNSPQPTRASPPSTHTHPLLVVLAITPTCVSARTMYARALPQLQIQTRHPLPMRITRLTAVGSSGAYRGATPVSSSLGPNNESLSRTTLASSRLRQAPKPAPKNTTSRLAPRRRRGIRRSRASASGWRTKDAILRVWCWWVVLRRRSGGSMLLGRRPLTAGDYKAIVRVRAKQENAGRRMWSRGFIVGISKSNDKTRVALCGAHKAYGGG</sequence>
<reference evidence="2" key="1">
    <citation type="submission" date="2023-03" db="EMBL/GenBank/DDBJ databases">
        <title>Massive genome expansion in bonnet fungi (Mycena s.s.) driven by repeated elements and novel gene families across ecological guilds.</title>
        <authorList>
            <consortium name="Lawrence Berkeley National Laboratory"/>
            <person name="Harder C.B."/>
            <person name="Miyauchi S."/>
            <person name="Viragh M."/>
            <person name="Kuo A."/>
            <person name="Thoen E."/>
            <person name="Andreopoulos B."/>
            <person name="Lu D."/>
            <person name="Skrede I."/>
            <person name="Drula E."/>
            <person name="Henrissat B."/>
            <person name="Morin E."/>
            <person name="Kohler A."/>
            <person name="Barry K."/>
            <person name="LaButti K."/>
            <person name="Morin E."/>
            <person name="Salamov A."/>
            <person name="Lipzen A."/>
            <person name="Mereny Z."/>
            <person name="Hegedus B."/>
            <person name="Baldrian P."/>
            <person name="Stursova M."/>
            <person name="Weitz H."/>
            <person name="Taylor A."/>
            <person name="Grigoriev I.V."/>
            <person name="Nagy L.G."/>
            <person name="Martin F."/>
            <person name="Kauserud H."/>
        </authorList>
    </citation>
    <scope>NUCLEOTIDE SEQUENCE</scope>
    <source>
        <strain evidence="2">CBHHK200</strain>
    </source>
</reference>
<comment type="caution">
    <text evidence="2">The sequence shown here is derived from an EMBL/GenBank/DDBJ whole genome shotgun (WGS) entry which is preliminary data.</text>
</comment>
<proteinExistence type="predicted"/>
<dbReference type="Proteomes" id="UP001218188">
    <property type="component" value="Unassembled WGS sequence"/>
</dbReference>
<feature type="region of interest" description="Disordered" evidence="1">
    <location>
        <begin position="192"/>
        <end position="244"/>
    </location>
</feature>
<evidence type="ECO:0000256" key="1">
    <source>
        <dbReference type="SAM" id="MobiDB-lite"/>
    </source>
</evidence>